<evidence type="ECO:0000313" key="3">
    <source>
        <dbReference type="Ensembl" id="ENSPMGP00000011494.1"/>
    </source>
</evidence>
<dbReference type="AlphaFoldDB" id="A0A3B4A4D5"/>
<dbReference type="Proteomes" id="UP000261520">
    <property type="component" value="Unplaced"/>
</dbReference>
<evidence type="ECO:0000313" key="4">
    <source>
        <dbReference type="Proteomes" id="UP000261520"/>
    </source>
</evidence>
<feature type="coiled-coil region" evidence="1">
    <location>
        <begin position="244"/>
        <end position="299"/>
    </location>
</feature>
<dbReference type="STRING" id="409849.ENSPMGP00000011494"/>
<reference evidence="3" key="2">
    <citation type="submission" date="2025-09" db="UniProtKB">
        <authorList>
            <consortium name="Ensembl"/>
        </authorList>
    </citation>
    <scope>IDENTIFICATION</scope>
</reference>
<keyword evidence="4" id="KW-1185">Reference proteome</keyword>
<evidence type="ECO:0000256" key="1">
    <source>
        <dbReference type="SAM" id="Coils"/>
    </source>
</evidence>
<accession>A0A3B4A4D5</accession>
<keyword evidence="1" id="KW-0175">Coiled coil</keyword>
<name>A0A3B4A4D5_9GOBI</name>
<dbReference type="Ensembl" id="ENSPMGT00000012269.1">
    <property type="protein sequence ID" value="ENSPMGP00000011494.1"/>
    <property type="gene ID" value="ENSPMGG00000009518.1"/>
</dbReference>
<evidence type="ECO:0000256" key="2">
    <source>
        <dbReference type="SAM" id="MobiDB-lite"/>
    </source>
</evidence>
<organism evidence="3 4">
    <name type="scientific">Periophthalmus magnuspinnatus</name>
    <dbReference type="NCBI Taxonomy" id="409849"/>
    <lineage>
        <taxon>Eukaryota</taxon>
        <taxon>Metazoa</taxon>
        <taxon>Chordata</taxon>
        <taxon>Craniata</taxon>
        <taxon>Vertebrata</taxon>
        <taxon>Euteleostomi</taxon>
        <taxon>Actinopterygii</taxon>
        <taxon>Neopterygii</taxon>
        <taxon>Teleostei</taxon>
        <taxon>Neoteleostei</taxon>
        <taxon>Acanthomorphata</taxon>
        <taxon>Gobiaria</taxon>
        <taxon>Gobiiformes</taxon>
        <taxon>Gobioidei</taxon>
        <taxon>Gobiidae</taxon>
        <taxon>Oxudercinae</taxon>
        <taxon>Periophthalmus</taxon>
    </lineage>
</organism>
<reference evidence="3" key="1">
    <citation type="submission" date="2025-08" db="UniProtKB">
        <authorList>
            <consortium name="Ensembl"/>
        </authorList>
    </citation>
    <scope>IDENTIFICATION</scope>
</reference>
<sequence>MDAVAAGKVHLSTLNFEEKSLIRAEQHELLRGKNNTTSCRSPTREFDTKSIKNELKEKRQLEFLKRRSLSPEMCGSKSTERRTQRRSSPRIFKLRRYTSESENIEQSTANGCAALTLQRSLSESPTSSKWVNYSLQLYLLDLRLRGKGLNIPRYMCCFYAVYQEALWREQVLKKKLALLQESTTNLMNSSDKIWTVSFIHNFTRVPHNKSCYNLQKFPKDAVKKLLLQMEGQKLVYEDKAVIALQKATQEKTEAVTKAETLQTETQRWKRLYEELRLSSEQLTEQHNQSNDQLLQLHDQLEVHVHEGCTKRGGRWGISSKKGLSLEHVCLPCSCPRSERQS</sequence>
<proteinExistence type="predicted"/>
<protein>
    <submittedName>
        <fullName evidence="3">Uncharacterized protein</fullName>
    </submittedName>
</protein>
<feature type="region of interest" description="Disordered" evidence="2">
    <location>
        <begin position="70"/>
        <end position="89"/>
    </location>
</feature>